<evidence type="ECO:0000313" key="1">
    <source>
        <dbReference type="EMBL" id="GIX79799.1"/>
    </source>
</evidence>
<organism evidence="1 2">
    <name type="scientific">Caerostris extrusa</name>
    <name type="common">Bark spider</name>
    <name type="synonym">Caerostris bankana</name>
    <dbReference type="NCBI Taxonomy" id="172846"/>
    <lineage>
        <taxon>Eukaryota</taxon>
        <taxon>Metazoa</taxon>
        <taxon>Ecdysozoa</taxon>
        <taxon>Arthropoda</taxon>
        <taxon>Chelicerata</taxon>
        <taxon>Arachnida</taxon>
        <taxon>Araneae</taxon>
        <taxon>Araneomorphae</taxon>
        <taxon>Entelegynae</taxon>
        <taxon>Araneoidea</taxon>
        <taxon>Araneidae</taxon>
        <taxon>Caerostris</taxon>
    </lineage>
</organism>
<proteinExistence type="predicted"/>
<dbReference type="Proteomes" id="UP001054945">
    <property type="component" value="Unassembled WGS sequence"/>
</dbReference>
<dbReference type="EMBL" id="BPLR01020537">
    <property type="protein sequence ID" value="GIX79799.1"/>
    <property type="molecule type" value="Genomic_DNA"/>
</dbReference>
<accession>A0AAV4N8M8</accession>
<dbReference type="AlphaFoldDB" id="A0AAV4N8M8"/>
<gene>
    <name evidence="1" type="ORF">CEXT_77531</name>
</gene>
<name>A0AAV4N8M8_CAEEX</name>
<keyword evidence="2" id="KW-1185">Reference proteome</keyword>
<protein>
    <submittedName>
        <fullName evidence="1">Uncharacterized protein</fullName>
    </submittedName>
</protein>
<evidence type="ECO:0000313" key="2">
    <source>
        <dbReference type="Proteomes" id="UP001054945"/>
    </source>
</evidence>
<sequence length="130" mass="14862">MTNRQDKIIYQTSLNLCSRSAVFLDDWIWWSNISHTCSIVHQSHTCSIVHQSCSIGKKSANFFGQGRVEDQRMGKVPVHASCTAKMGQCRLPTGFLLGIFHKKSFCNMFFDVYPFPPKTFFPESETYGLK</sequence>
<comment type="caution">
    <text evidence="1">The sequence shown here is derived from an EMBL/GenBank/DDBJ whole genome shotgun (WGS) entry which is preliminary data.</text>
</comment>
<reference evidence="1 2" key="1">
    <citation type="submission" date="2021-06" db="EMBL/GenBank/DDBJ databases">
        <title>Caerostris extrusa draft genome.</title>
        <authorList>
            <person name="Kono N."/>
            <person name="Arakawa K."/>
        </authorList>
    </citation>
    <scope>NUCLEOTIDE SEQUENCE [LARGE SCALE GENOMIC DNA]</scope>
</reference>